<keyword evidence="1" id="KW-0812">Transmembrane</keyword>
<feature type="transmembrane region" description="Helical" evidence="1">
    <location>
        <begin position="96"/>
        <end position="115"/>
    </location>
</feature>
<proteinExistence type="predicted"/>
<dbReference type="SUPFAM" id="SSF55874">
    <property type="entry name" value="ATPase domain of HSP90 chaperone/DNA topoisomerase II/histidine kinase"/>
    <property type="match status" value="1"/>
</dbReference>
<name>A0ABR7YJG6_9SPHI</name>
<keyword evidence="4" id="KW-1185">Reference proteome</keyword>
<feature type="transmembrane region" description="Helical" evidence="1">
    <location>
        <begin position="194"/>
        <end position="213"/>
    </location>
</feature>
<keyword evidence="3" id="KW-0808">Transferase</keyword>
<dbReference type="PANTHER" id="PTHR34220:SF7">
    <property type="entry name" value="SENSOR HISTIDINE KINASE YPDA"/>
    <property type="match status" value="1"/>
</dbReference>
<dbReference type="InterPro" id="IPR010559">
    <property type="entry name" value="Sig_transdc_His_kin_internal"/>
</dbReference>
<dbReference type="InterPro" id="IPR036890">
    <property type="entry name" value="HATPase_C_sf"/>
</dbReference>
<protein>
    <submittedName>
        <fullName evidence="3">Histidine kinase</fullName>
    </submittedName>
</protein>
<evidence type="ECO:0000313" key="3">
    <source>
        <dbReference type="EMBL" id="MBD1431422.1"/>
    </source>
</evidence>
<dbReference type="RefSeq" id="WP_190992444.1">
    <property type="nucleotide sequence ID" value="NZ_JACOIK010000001.1"/>
</dbReference>
<feature type="domain" description="Signal transduction histidine kinase internal region" evidence="2">
    <location>
        <begin position="275"/>
        <end position="353"/>
    </location>
</feature>
<reference evidence="3 4" key="1">
    <citation type="submission" date="2020-08" db="EMBL/GenBank/DDBJ databases">
        <title>Sphingobacterium sp. DN00404 isolated from aquaculture water.</title>
        <authorList>
            <person name="Zhang M."/>
        </authorList>
    </citation>
    <scope>NUCLEOTIDE SEQUENCE [LARGE SCALE GENOMIC DNA]</scope>
    <source>
        <strain evidence="3 4">DN00404</strain>
    </source>
</reference>
<dbReference type="EMBL" id="JACOIK010000001">
    <property type="protein sequence ID" value="MBD1431422.1"/>
    <property type="molecule type" value="Genomic_DNA"/>
</dbReference>
<organism evidence="3 4">
    <name type="scientific">Sphingobacterium micropteri</name>
    <dbReference type="NCBI Taxonomy" id="2763501"/>
    <lineage>
        <taxon>Bacteria</taxon>
        <taxon>Pseudomonadati</taxon>
        <taxon>Bacteroidota</taxon>
        <taxon>Sphingobacteriia</taxon>
        <taxon>Sphingobacteriales</taxon>
        <taxon>Sphingobacteriaceae</taxon>
        <taxon>Sphingobacterium</taxon>
    </lineage>
</organism>
<keyword evidence="1" id="KW-1133">Transmembrane helix</keyword>
<dbReference type="PANTHER" id="PTHR34220">
    <property type="entry name" value="SENSOR HISTIDINE KINASE YPDA"/>
    <property type="match status" value="1"/>
</dbReference>
<gene>
    <name evidence="3" type="ORF">H8B06_01170</name>
</gene>
<evidence type="ECO:0000259" key="2">
    <source>
        <dbReference type="Pfam" id="PF06580"/>
    </source>
</evidence>
<feature type="transmembrane region" description="Helical" evidence="1">
    <location>
        <begin position="136"/>
        <end position="154"/>
    </location>
</feature>
<accession>A0ABR7YJG6</accession>
<dbReference type="Pfam" id="PF06580">
    <property type="entry name" value="His_kinase"/>
    <property type="match status" value="1"/>
</dbReference>
<dbReference type="InterPro" id="IPR050640">
    <property type="entry name" value="Bact_2-comp_sensor_kinase"/>
</dbReference>
<feature type="transmembrane region" description="Helical" evidence="1">
    <location>
        <begin position="66"/>
        <end position="84"/>
    </location>
</feature>
<sequence>MKSRWIEFIIVTGIYLFLLITLLHDVSDEGQQAALQLHLFTVYGIVSFYLLYAYPILFSIQKMYKWAISVATIFFTGAFIHFVIQEWRPLPPHQIMPPFVLSGILCFGLLVYSVIKSVVQYLVKMSNRDTLFSKTLREFIITLIIGIAIFIPVFQVSEYVAALTAFAIPFSYSLFAVHHYYLLPRLDKDQTPKVIHIVLSIFVNLICIVLFSSLMEMTIKIFSNTRWFSFNGFNIFFCFLLGGILTPAIYVFYYHQHKQQRQIVGLQKTLGKTSADLKLLQSQINPHFLFNVMNTLYGIAIQENAERTSEGIQKLADIMRFMLHENQQDSILLVREIDYIKEYIAIQKLRIADIPSIQIAIELPRDDEIGDEQIAPMLLIPFIENAFKHGISLNKPSWIRVHLSIERDILKLSVYNSIHYHKESDPEKSKSGIGLENVRNRLRLLYPDRNKLHIEETNTEYFIFLTLNLT</sequence>
<feature type="transmembrane region" description="Helical" evidence="1">
    <location>
        <begin position="35"/>
        <end position="54"/>
    </location>
</feature>
<comment type="caution">
    <text evidence="3">The sequence shown here is derived from an EMBL/GenBank/DDBJ whole genome shotgun (WGS) entry which is preliminary data.</text>
</comment>
<keyword evidence="1" id="KW-0472">Membrane</keyword>
<dbReference type="Gene3D" id="3.30.565.10">
    <property type="entry name" value="Histidine kinase-like ATPase, C-terminal domain"/>
    <property type="match status" value="1"/>
</dbReference>
<feature type="transmembrane region" description="Helical" evidence="1">
    <location>
        <begin position="5"/>
        <end position="23"/>
    </location>
</feature>
<dbReference type="GO" id="GO:0016301">
    <property type="term" value="F:kinase activity"/>
    <property type="evidence" value="ECO:0007669"/>
    <property type="project" value="UniProtKB-KW"/>
</dbReference>
<evidence type="ECO:0000256" key="1">
    <source>
        <dbReference type="SAM" id="Phobius"/>
    </source>
</evidence>
<feature type="transmembrane region" description="Helical" evidence="1">
    <location>
        <begin position="233"/>
        <end position="253"/>
    </location>
</feature>
<evidence type="ECO:0000313" key="4">
    <source>
        <dbReference type="Proteomes" id="UP000602759"/>
    </source>
</evidence>
<dbReference type="Proteomes" id="UP000602759">
    <property type="component" value="Unassembled WGS sequence"/>
</dbReference>
<feature type="transmembrane region" description="Helical" evidence="1">
    <location>
        <begin position="160"/>
        <end position="182"/>
    </location>
</feature>
<keyword evidence="3" id="KW-0418">Kinase</keyword>